<reference evidence="8" key="1">
    <citation type="journal article" date="2019" name="Int. J. Syst. Evol. Microbiol.">
        <title>The Global Catalogue of Microorganisms (GCM) 10K type strain sequencing project: providing services to taxonomists for standard genome sequencing and annotation.</title>
        <authorList>
            <consortium name="The Broad Institute Genomics Platform"/>
            <consortium name="The Broad Institute Genome Sequencing Center for Infectious Disease"/>
            <person name="Wu L."/>
            <person name="Ma J."/>
        </authorList>
    </citation>
    <scope>NUCLEOTIDE SEQUENCE [LARGE SCALE GENOMIC DNA]</scope>
    <source>
        <strain evidence="8">CGMCC 1.18575</strain>
    </source>
</reference>
<keyword evidence="2" id="KW-0238">DNA-binding</keyword>
<protein>
    <submittedName>
        <fullName evidence="7">Response regulator</fullName>
    </submittedName>
</protein>
<dbReference type="PANTHER" id="PTHR43280">
    <property type="entry name" value="ARAC-FAMILY TRANSCRIPTIONAL REGULATOR"/>
    <property type="match status" value="1"/>
</dbReference>
<dbReference type="InterPro" id="IPR001789">
    <property type="entry name" value="Sig_transdc_resp-reg_receiver"/>
</dbReference>
<evidence type="ECO:0000256" key="4">
    <source>
        <dbReference type="PROSITE-ProRule" id="PRU00169"/>
    </source>
</evidence>
<name>A0ABW0I3N3_9BACL</name>
<keyword evidence="3" id="KW-0804">Transcription</keyword>
<accession>A0ABW0I3N3</accession>
<feature type="domain" description="HTH araC/xylS-type" evidence="5">
    <location>
        <begin position="453"/>
        <end position="551"/>
    </location>
</feature>
<dbReference type="EMBL" id="JBHSMI010000067">
    <property type="protein sequence ID" value="MFC5406981.1"/>
    <property type="molecule type" value="Genomic_DNA"/>
</dbReference>
<dbReference type="Pfam" id="PF00072">
    <property type="entry name" value="Response_reg"/>
    <property type="match status" value="1"/>
</dbReference>
<evidence type="ECO:0000256" key="1">
    <source>
        <dbReference type="ARBA" id="ARBA00023015"/>
    </source>
</evidence>
<dbReference type="CDD" id="cd17536">
    <property type="entry name" value="REC_YesN-like"/>
    <property type="match status" value="1"/>
</dbReference>
<organism evidence="7 8">
    <name type="scientific">Cohnella soli</name>
    <dbReference type="NCBI Taxonomy" id="425005"/>
    <lineage>
        <taxon>Bacteria</taxon>
        <taxon>Bacillati</taxon>
        <taxon>Bacillota</taxon>
        <taxon>Bacilli</taxon>
        <taxon>Bacillales</taxon>
        <taxon>Paenibacillaceae</taxon>
        <taxon>Cohnella</taxon>
    </lineage>
</organism>
<dbReference type="RefSeq" id="WP_378139241.1">
    <property type="nucleotide sequence ID" value="NZ_JBHSMI010000067.1"/>
</dbReference>
<feature type="domain" description="Response regulatory" evidence="6">
    <location>
        <begin position="3"/>
        <end position="120"/>
    </location>
</feature>
<dbReference type="PROSITE" id="PS01124">
    <property type="entry name" value="HTH_ARAC_FAMILY_2"/>
    <property type="match status" value="1"/>
</dbReference>
<evidence type="ECO:0000256" key="3">
    <source>
        <dbReference type="ARBA" id="ARBA00023163"/>
    </source>
</evidence>
<sequence>MNSLLVVDDLPIIVDGLMDLFNQAEHLNLDVLTAYSGDEALEVLSGRRVDIVVSDIHMPGLEGIQLLQEIKARWPDCIVIFLTGYNDFHYVQDAMRYGGFEYILKVESDEKIIRAVERALDKIAEDTGRQEMTVQTRSRLRLALPSLRKEFVSALLQGKPITEKQLQQQFAEIDFPLSPSLPATLLLGRVDSWKEMTPQSDKELLLYAIQNIAEEYLRPAFRCYSYALDSSRIVWLIQPTDSTMESGSSAKGDVSRQSRDQLERALSAIQRNCKRLLKLSFSIVRSAEPAEWRNVSDRFHTLSDLLLYDLGLCEEALLTDEQAKIREKVTDGKEEDYFLYNRIQLLLRCLENNHREEFFQIYGRLMKTWSSDEEPFERKIELYHSLSAVLLSFINRNPELKKHVGLVIDLEPLLQYREMGSWDKVGRYFMRLVEAVWERNADQGTDFSFKMIQTVHRYIEDHITTDISLNSIADHVGMNPSYFSRLYKQMTGKGLSEYINDYRNLKAKELLLNSSMKVGHIAEAVGYNSALAFIRFFKKHNELTPQEYRTMSHHS</sequence>
<dbReference type="InterPro" id="IPR009057">
    <property type="entry name" value="Homeodomain-like_sf"/>
</dbReference>
<comment type="caution">
    <text evidence="7">The sequence shown here is derived from an EMBL/GenBank/DDBJ whole genome shotgun (WGS) entry which is preliminary data.</text>
</comment>
<dbReference type="Pfam" id="PF12833">
    <property type="entry name" value="HTH_18"/>
    <property type="match status" value="1"/>
</dbReference>
<evidence type="ECO:0000256" key="2">
    <source>
        <dbReference type="ARBA" id="ARBA00023125"/>
    </source>
</evidence>
<dbReference type="SUPFAM" id="SSF52172">
    <property type="entry name" value="CheY-like"/>
    <property type="match status" value="1"/>
</dbReference>
<dbReference type="SMART" id="SM00448">
    <property type="entry name" value="REC"/>
    <property type="match status" value="1"/>
</dbReference>
<keyword evidence="4" id="KW-0597">Phosphoprotein</keyword>
<keyword evidence="1" id="KW-0805">Transcription regulation</keyword>
<feature type="modified residue" description="4-aspartylphosphate" evidence="4">
    <location>
        <position position="55"/>
    </location>
</feature>
<proteinExistence type="predicted"/>
<evidence type="ECO:0000313" key="8">
    <source>
        <dbReference type="Proteomes" id="UP001596113"/>
    </source>
</evidence>
<dbReference type="SUPFAM" id="SSF46689">
    <property type="entry name" value="Homeodomain-like"/>
    <property type="match status" value="2"/>
</dbReference>
<dbReference type="InterPro" id="IPR018060">
    <property type="entry name" value="HTH_AraC"/>
</dbReference>
<evidence type="ECO:0000313" key="7">
    <source>
        <dbReference type="EMBL" id="MFC5406981.1"/>
    </source>
</evidence>
<evidence type="ECO:0000259" key="6">
    <source>
        <dbReference type="PROSITE" id="PS50110"/>
    </source>
</evidence>
<dbReference type="PROSITE" id="PS50110">
    <property type="entry name" value="RESPONSE_REGULATORY"/>
    <property type="match status" value="1"/>
</dbReference>
<keyword evidence="8" id="KW-1185">Reference proteome</keyword>
<dbReference type="InterPro" id="IPR011006">
    <property type="entry name" value="CheY-like_superfamily"/>
</dbReference>
<dbReference type="Gene3D" id="3.40.50.2300">
    <property type="match status" value="1"/>
</dbReference>
<dbReference type="PANTHER" id="PTHR43280:SF2">
    <property type="entry name" value="HTH-TYPE TRANSCRIPTIONAL REGULATOR EXSA"/>
    <property type="match status" value="1"/>
</dbReference>
<dbReference type="SMART" id="SM00342">
    <property type="entry name" value="HTH_ARAC"/>
    <property type="match status" value="1"/>
</dbReference>
<evidence type="ECO:0000259" key="5">
    <source>
        <dbReference type="PROSITE" id="PS01124"/>
    </source>
</evidence>
<dbReference type="Gene3D" id="1.10.10.60">
    <property type="entry name" value="Homeodomain-like"/>
    <property type="match status" value="2"/>
</dbReference>
<dbReference type="Proteomes" id="UP001596113">
    <property type="component" value="Unassembled WGS sequence"/>
</dbReference>
<gene>
    <name evidence="7" type="ORF">ACFPOF_30005</name>
</gene>